<dbReference type="PANTHER" id="PTHR43176:SF3">
    <property type="entry name" value="3-HYDROXYISOBUTYRYL-COA HYDROLASE, MITOCHONDRIAL"/>
    <property type="match status" value="1"/>
</dbReference>
<dbReference type="Proteomes" id="UP000266206">
    <property type="component" value="Unassembled WGS sequence"/>
</dbReference>
<evidence type="ECO:0000313" key="6">
    <source>
        <dbReference type="Proteomes" id="UP000266206"/>
    </source>
</evidence>
<evidence type="ECO:0000313" key="5">
    <source>
        <dbReference type="EMBL" id="RIY41819.1"/>
    </source>
</evidence>
<evidence type="ECO:0000256" key="3">
    <source>
        <dbReference type="ARBA" id="ARBA00022801"/>
    </source>
</evidence>
<comment type="caution">
    <text evidence="5">The sequence shown here is derived from an EMBL/GenBank/DDBJ whole genome shotgun (WGS) entry which is preliminary data.</text>
</comment>
<dbReference type="EMBL" id="NQYH01000002">
    <property type="protein sequence ID" value="RIY41819.1"/>
    <property type="molecule type" value="Genomic_DNA"/>
</dbReference>
<dbReference type="GO" id="GO:0006574">
    <property type="term" value="P:L-valine catabolic process"/>
    <property type="evidence" value="ECO:0007669"/>
    <property type="project" value="TreeGrafter"/>
</dbReference>
<dbReference type="Gene3D" id="3.90.226.10">
    <property type="entry name" value="2-enoyl-CoA Hydratase, Chain A, domain 1"/>
    <property type="match status" value="1"/>
</dbReference>
<protein>
    <recommendedName>
        <fullName evidence="2">3-hydroxyisobutyryl-CoA hydrolase</fullName>
        <ecNumber evidence="2">3.1.2.4</ecNumber>
    </recommendedName>
</protein>
<dbReference type="OrthoDB" id="9790967at2"/>
<evidence type="ECO:0000256" key="1">
    <source>
        <dbReference type="ARBA" id="ARBA00001709"/>
    </source>
</evidence>
<dbReference type="InterPro" id="IPR032259">
    <property type="entry name" value="HIBYL-CoA-H"/>
</dbReference>
<name>A0A3A1YWZ5_9BURK</name>
<accession>A0A3A1YWZ5</accession>
<comment type="catalytic activity">
    <reaction evidence="1">
        <text>3-hydroxy-2-methylpropanoyl-CoA + H2O = 3-hydroxy-2-methylpropanoate + CoA + H(+)</text>
        <dbReference type="Rhea" id="RHEA:20888"/>
        <dbReference type="ChEBI" id="CHEBI:11805"/>
        <dbReference type="ChEBI" id="CHEBI:15377"/>
        <dbReference type="ChEBI" id="CHEBI:15378"/>
        <dbReference type="ChEBI" id="CHEBI:57287"/>
        <dbReference type="ChEBI" id="CHEBI:57340"/>
        <dbReference type="EC" id="3.1.2.4"/>
    </reaction>
</comment>
<dbReference type="EC" id="3.1.2.4" evidence="2"/>
<dbReference type="NCBIfam" id="NF004127">
    <property type="entry name" value="PRK05617.1"/>
    <property type="match status" value="1"/>
</dbReference>
<evidence type="ECO:0000256" key="2">
    <source>
        <dbReference type="ARBA" id="ARBA00011915"/>
    </source>
</evidence>
<feature type="domain" description="Enoyl-CoA hydratase/isomerase" evidence="4">
    <location>
        <begin position="17"/>
        <end position="357"/>
    </location>
</feature>
<dbReference type="GO" id="GO:0003860">
    <property type="term" value="F:3-hydroxyisobutyryl-CoA hydrolase activity"/>
    <property type="evidence" value="ECO:0007669"/>
    <property type="project" value="UniProtKB-EC"/>
</dbReference>
<reference evidence="5 6" key="1">
    <citation type="submission" date="2017-08" db="EMBL/GenBank/DDBJ databases">
        <title>Pusillimonas indicus sp. nov., a member of the family Alcaligenaceae isolated from surface seawater.</title>
        <authorList>
            <person name="Li J."/>
        </authorList>
    </citation>
    <scope>NUCLEOTIDE SEQUENCE [LARGE SCALE GENOMIC DNA]</scope>
    <source>
        <strain evidence="5 6">L52-1-41</strain>
    </source>
</reference>
<dbReference type="InterPro" id="IPR029045">
    <property type="entry name" value="ClpP/crotonase-like_dom_sf"/>
</dbReference>
<sequence length="375" mass="41624">MEAVLFERIPAANGSEVGVIVLNQPKWLNGLSLEMAQAVTRQLVLWRDDDRVRVVLLRGQGEKAFCAGGDLQSFYRHIPEPGMPIWSSEYLRTFFRDEYILDYMIHTYPKPIVCWANGYVMGGGAGLMMGCSHRVATETTRFAMPEISIGVVPDVGASWFLNRMPEFFGRLLGMTGMSINAADTLFLGLTQYVAHSSQWNQLLQDVQAESWGTHREENDVLLEQVIRRLTSADIPDGVMQRSTKAIQSACSGPDFLTIYGNMLRWESGDEEVLGQAAQRMKSGSPGSVRLTFELLKKGRFLSLADAFRLEYIAALNCAGNPDLKEGIRALLIDKDRSPAWVPATINEADACFVARYFEPPWPPGEVHPLASLGAG</sequence>
<dbReference type="Pfam" id="PF16113">
    <property type="entry name" value="ECH_2"/>
    <property type="match status" value="1"/>
</dbReference>
<dbReference type="GO" id="GO:0005829">
    <property type="term" value="C:cytosol"/>
    <property type="evidence" value="ECO:0007669"/>
    <property type="project" value="TreeGrafter"/>
</dbReference>
<keyword evidence="3" id="KW-0378">Hydrolase</keyword>
<dbReference type="CDD" id="cd06558">
    <property type="entry name" value="crotonase-like"/>
    <property type="match status" value="1"/>
</dbReference>
<dbReference type="AlphaFoldDB" id="A0A3A1YWZ5"/>
<evidence type="ECO:0000259" key="4">
    <source>
        <dbReference type="Pfam" id="PF16113"/>
    </source>
</evidence>
<dbReference type="SUPFAM" id="SSF52096">
    <property type="entry name" value="ClpP/crotonase"/>
    <property type="match status" value="1"/>
</dbReference>
<dbReference type="RefSeq" id="WP_119515681.1">
    <property type="nucleotide sequence ID" value="NZ_NQYH01000002.1"/>
</dbReference>
<dbReference type="InterPro" id="IPR045004">
    <property type="entry name" value="ECH_dom"/>
</dbReference>
<proteinExistence type="predicted"/>
<gene>
    <name evidence="5" type="ORF">CJP73_05095</name>
</gene>
<dbReference type="PANTHER" id="PTHR43176">
    <property type="entry name" value="3-HYDROXYISOBUTYRYL-COA HYDROLASE-RELATED"/>
    <property type="match status" value="1"/>
</dbReference>
<organism evidence="5 6">
    <name type="scientific">Neopusillimonas maritima</name>
    <dbReference type="NCBI Taxonomy" id="2026239"/>
    <lineage>
        <taxon>Bacteria</taxon>
        <taxon>Pseudomonadati</taxon>
        <taxon>Pseudomonadota</taxon>
        <taxon>Betaproteobacteria</taxon>
        <taxon>Burkholderiales</taxon>
        <taxon>Alcaligenaceae</taxon>
        <taxon>Neopusillimonas</taxon>
    </lineage>
</organism>